<proteinExistence type="predicted"/>
<dbReference type="PROSITE" id="PS51470">
    <property type="entry name" value="FG_GAP"/>
    <property type="match status" value="2"/>
</dbReference>
<keyword evidence="3" id="KW-0378">Hydrolase</keyword>
<accession>A0A4Y3KPP1</accession>
<dbReference type="SUPFAM" id="SSF69318">
    <property type="entry name" value="Integrin alpha N-terminal domain"/>
    <property type="match status" value="1"/>
</dbReference>
<dbReference type="InterPro" id="IPR013517">
    <property type="entry name" value="FG-GAP"/>
</dbReference>
<dbReference type="InterPro" id="IPR000413">
    <property type="entry name" value="Integrin_alpha"/>
</dbReference>
<dbReference type="EMBL" id="BJLQ01000056">
    <property type="protein sequence ID" value="GEA85873.1"/>
    <property type="molecule type" value="Genomic_DNA"/>
</dbReference>
<evidence type="ECO:0000313" key="6">
    <source>
        <dbReference type="EMBL" id="GEA85873.1"/>
    </source>
</evidence>
<dbReference type="PANTHER" id="PTHR23221">
    <property type="entry name" value="GLYCOSYLPHOSPHATIDYLINOSITOL PHOSPHOLIPASE D"/>
    <property type="match status" value="1"/>
</dbReference>
<name>A0A4Y3KPP1_9CELL</name>
<evidence type="ECO:0000256" key="5">
    <source>
        <dbReference type="SAM" id="SignalP"/>
    </source>
</evidence>
<evidence type="ECO:0000256" key="3">
    <source>
        <dbReference type="ARBA" id="ARBA00022801"/>
    </source>
</evidence>
<dbReference type="OrthoDB" id="287365at2"/>
<dbReference type="InterPro" id="IPR013519">
    <property type="entry name" value="Int_alpha_beta-p"/>
</dbReference>
<sequence length="573" mass="57479">MRSSGRAAAVRLSVASATLAALALTLAPGPAAAASAPEVERRRIGPSVLLATSEARPHAAPTKHASATVSDFDGDGVDDLAVAARGPEWVDAEAHSVDGAVAVRYSSLQRSDVFVGQDEATRGHWCREFASALATGDFDHDGYDDLAVGSTCESPDGSFAKKHSGAVFVFPGSRTGLDLSTVRRLSRSTVGVPGRALPGERFGQVLAAGDLNGDGYDDLAVGMPEAKVGSARRAGAVVVLFGARAGLSGAGSQAFDRSTAGVPGAARADDQLGTSLSIGRVTADGYGDLVVGAPDGRETSLAWDSAVLLVPGGPRGLAVGSSTMAGGVQVNQALGVDRFAPFVGSLGASVVVADVDGDGRDEVVAGAPDSWVHVPGSRVGAARKLSGAVVVLEVRGSTFSLDDTSWVDLGSAGVPGHPEQPDAFGTSLTATDLDRDGRVDVAVGAPRRRVGSQESAGAVYVLKGTSHGLTGLGSVALTQATAGVPGYAGAGDGFGRAIAFLDVDGSGRRDLVVGAASDHALGDRPGERSGGVTVFRNVSGSLRPVSAWGGARAGVTGRITRLVSFGSVVAGRS</sequence>
<dbReference type="InterPro" id="IPR028994">
    <property type="entry name" value="Integrin_alpha_N"/>
</dbReference>
<keyword evidence="7" id="KW-1185">Reference proteome</keyword>
<evidence type="ECO:0000256" key="1">
    <source>
        <dbReference type="ARBA" id="ARBA00022729"/>
    </source>
</evidence>
<reference evidence="6 7" key="1">
    <citation type="submission" date="2019-06" db="EMBL/GenBank/DDBJ databases">
        <title>Whole genome shotgun sequence of Cellulomonas gelida NBRC 3748.</title>
        <authorList>
            <person name="Hosoyama A."/>
            <person name="Uohara A."/>
            <person name="Ohji S."/>
            <person name="Ichikawa N."/>
        </authorList>
    </citation>
    <scope>NUCLEOTIDE SEQUENCE [LARGE SCALE GENOMIC DNA]</scope>
    <source>
        <strain evidence="6 7">NBRC 3748</strain>
    </source>
</reference>
<comment type="caution">
    <text evidence="6">The sequence shown here is derived from an EMBL/GenBank/DDBJ whole genome shotgun (WGS) entry which is preliminary data.</text>
</comment>
<evidence type="ECO:0000256" key="4">
    <source>
        <dbReference type="ARBA" id="ARBA00023180"/>
    </source>
</evidence>
<feature type="chain" id="PRO_5021483899" evidence="5">
    <location>
        <begin position="34"/>
        <end position="573"/>
    </location>
</feature>
<dbReference type="Proteomes" id="UP000320461">
    <property type="component" value="Unassembled WGS sequence"/>
</dbReference>
<organism evidence="6 7">
    <name type="scientific">Cellulomonas gelida</name>
    <dbReference type="NCBI Taxonomy" id="1712"/>
    <lineage>
        <taxon>Bacteria</taxon>
        <taxon>Bacillati</taxon>
        <taxon>Actinomycetota</taxon>
        <taxon>Actinomycetes</taxon>
        <taxon>Micrococcales</taxon>
        <taxon>Cellulomonadaceae</taxon>
        <taxon>Cellulomonas</taxon>
    </lineage>
</organism>
<dbReference type="Gene3D" id="2.130.10.130">
    <property type="entry name" value="Integrin alpha, N-terminal"/>
    <property type="match status" value="3"/>
</dbReference>
<dbReference type="GO" id="GO:0016787">
    <property type="term" value="F:hydrolase activity"/>
    <property type="evidence" value="ECO:0007669"/>
    <property type="project" value="UniProtKB-KW"/>
</dbReference>
<dbReference type="PANTHER" id="PTHR23221:SF7">
    <property type="entry name" value="PHOSPHATIDYLINOSITOL-GLYCAN-SPECIFIC PHOSPHOLIPASE D"/>
    <property type="match status" value="1"/>
</dbReference>
<dbReference type="GO" id="GO:0008305">
    <property type="term" value="C:integrin complex"/>
    <property type="evidence" value="ECO:0007669"/>
    <property type="project" value="InterPro"/>
</dbReference>
<dbReference type="Pfam" id="PF01839">
    <property type="entry name" value="FG-GAP"/>
    <property type="match status" value="4"/>
</dbReference>
<keyword evidence="2" id="KW-0677">Repeat</keyword>
<dbReference type="AlphaFoldDB" id="A0A4Y3KPP1"/>
<gene>
    <name evidence="6" type="ORF">CGE01nite_31240</name>
</gene>
<keyword evidence="1 5" id="KW-0732">Signal</keyword>
<evidence type="ECO:0000313" key="7">
    <source>
        <dbReference type="Proteomes" id="UP000320461"/>
    </source>
</evidence>
<feature type="signal peptide" evidence="5">
    <location>
        <begin position="1"/>
        <end position="33"/>
    </location>
</feature>
<dbReference type="SMART" id="SM00191">
    <property type="entry name" value="Int_alpha"/>
    <property type="match status" value="7"/>
</dbReference>
<dbReference type="GO" id="GO:0007155">
    <property type="term" value="P:cell adhesion"/>
    <property type="evidence" value="ECO:0007669"/>
    <property type="project" value="InterPro"/>
</dbReference>
<keyword evidence="4" id="KW-0325">Glycoprotein</keyword>
<protein>
    <submittedName>
        <fullName evidence="6">Uncharacterized protein</fullName>
    </submittedName>
</protein>
<dbReference type="PRINTS" id="PR01185">
    <property type="entry name" value="INTEGRINA"/>
</dbReference>
<evidence type="ECO:0000256" key="2">
    <source>
        <dbReference type="ARBA" id="ARBA00022737"/>
    </source>
</evidence>
<dbReference type="RefSeq" id="WP_141371668.1">
    <property type="nucleotide sequence ID" value="NZ_BJLQ01000056.1"/>
</dbReference>